<sequence>MKPSTLLLLLGAFFALGGLAALANPFAASLTVATLVGAVFLIGGVLQLWIAFSDPTLPHRLWNGVVGALGLLAGVFLLANPLQGVLSLTLLLAVLFLLTGAARIIGAFTLRGSQFFWLLLLSGAASALLGALILIWFPEAASSLLGLLLGFELIAEGAALIVLGIAARNRS</sequence>
<keyword evidence="2" id="KW-0732">Signal</keyword>
<accession>A0A2T4JEM8</accession>
<reference evidence="3 4" key="1">
    <citation type="submission" date="2018-03" db="EMBL/GenBank/DDBJ databases">
        <title>Rhodobacter blasticus.</title>
        <authorList>
            <person name="Meyer T.E."/>
            <person name="Miller S."/>
            <person name="Lodha T."/>
            <person name="Gandham S."/>
            <person name="Chintalapati S."/>
            <person name="Chintalapati V.R."/>
        </authorList>
    </citation>
    <scope>NUCLEOTIDE SEQUENCE [LARGE SCALE GENOMIC DNA]</scope>
    <source>
        <strain evidence="3 4">DSM 2131</strain>
    </source>
</reference>
<evidence type="ECO:0000256" key="1">
    <source>
        <dbReference type="SAM" id="Phobius"/>
    </source>
</evidence>
<feature type="signal peptide" evidence="2">
    <location>
        <begin position="1"/>
        <end position="23"/>
    </location>
</feature>
<evidence type="ECO:0000313" key="3">
    <source>
        <dbReference type="EMBL" id="PTE16375.1"/>
    </source>
</evidence>
<gene>
    <name evidence="3" type="ORF">C5F44_00490</name>
</gene>
<feature type="transmembrane region" description="Helical" evidence="1">
    <location>
        <begin position="30"/>
        <end position="49"/>
    </location>
</feature>
<feature type="transmembrane region" description="Helical" evidence="1">
    <location>
        <begin position="115"/>
        <end position="137"/>
    </location>
</feature>
<protein>
    <recommendedName>
        <fullName evidence="5">HdeD family acid-resistance protein</fullName>
    </recommendedName>
</protein>
<dbReference type="InterPro" id="IPR005325">
    <property type="entry name" value="DUF308_memb"/>
</dbReference>
<evidence type="ECO:0000256" key="2">
    <source>
        <dbReference type="SAM" id="SignalP"/>
    </source>
</evidence>
<keyword evidence="1" id="KW-1133">Transmembrane helix</keyword>
<comment type="caution">
    <text evidence="3">The sequence shown here is derived from an EMBL/GenBank/DDBJ whole genome shotgun (WGS) entry which is preliminary data.</text>
</comment>
<organism evidence="3 4">
    <name type="scientific">Fuscovulum blasticum DSM 2131</name>
    <dbReference type="NCBI Taxonomy" id="1188250"/>
    <lineage>
        <taxon>Bacteria</taxon>
        <taxon>Pseudomonadati</taxon>
        <taxon>Pseudomonadota</taxon>
        <taxon>Alphaproteobacteria</taxon>
        <taxon>Rhodobacterales</taxon>
        <taxon>Paracoccaceae</taxon>
        <taxon>Pseudogemmobacter</taxon>
    </lineage>
</organism>
<feature type="transmembrane region" description="Helical" evidence="1">
    <location>
        <begin position="61"/>
        <end position="79"/>
    </location>
</feature>
<feature type="transmembrane region" description="Helical" evidence="1">
    <location>
        <begin position="85"/>
        <end position="108"/>
    </location>
</feature>
<dbReference type="EMBL" id="PZKE01000001">
    <property type="protein sequence ID" value="PTE16375.1"/>
    <property type="molecule type" value="Genomic_DNA"/>
</dbReference>
<dbReference type="PANTHER" id="PTHR34989:SF1">
    <property type="entry name" value="PROTEIN HDED"/>
    <property type="match status" value="1"/>
</dbReference>
<keyword evidence="4" id="KW-1185">Reference proteome</keyword>
<feature type="chain" id="PRO_5015656073" description="HdeD family acid-resistance protein" evidence="2">
    <location>
        <begin position="24"/>
        <end position="171"/>
    </location>
</feature>
<dbReference type="PANTHER" id="PTHR34989">
    <property type="entry name" value="PROTEIN HDED"/>
    <property type="match status" value="1"/>
</dbReference>
<name>A0A2T4JEM8_FUSBL</name>
<dbReference type="InterPro" id="IPR052712">
    <property type="entry name" value="Acid_resist_chaperone_HdeD"/>
</dbReference>
<evidence type="ECO:0000313" key="4">
    <source>
        <dbReference type="Proteomes" id="UP000241362"/>
    </source>
</evidence>
<proteinExistence type="predicted"/>
<evidence type="ECO:0008006" key="5">
    <source>
        <dbReference type="Google" id="ProtNLM"/>
    </source>
</evidence>
<dbReference type="Proteomes" id="UP000241362">
    <property type="component" value="Unassembled WGS sequence"/>
</dbReference>
<keyword evidence="1" id="KW-0472">Membrane</keyword>
<dbReference type="Pfam" id="PF03729">
    <property type="entry name" value="DUF308"/>
    <property type="match status" value="2"/>
</dbReference>
<feature type="transmembrane region" description="Helical" evidence="1">
    <location>
        <begin position="143"/>
        <end position="167"/>
    </location>
</feature>
<dbReference type="GO" id="GO:0005886">
    <property type="term" value="C:plasma membrane"/>
    <property type="evidence" value="ECO:0007669"/>
    <property type="project" value="TreeGrafter"/>
</dbReference>
<keyword evidence="1" id="KW-0812">Transmembrane</keyword>
<dbReference type="AlphaFoldDB" id="A0A2T4JEM8"/>
<dbReference type="RefSeq" id="WP_107671540.1">
    <property type="nucleotide sequence ID" value="NZ_PZKE01000001.1"/>
</dbReference>